<dbReference type="Proteomes" id="UP000468388">
    <property type="component" value="Unassembled WGS sequence"/>
</dbReference>
<evidence type="ECO:0000256" key="3">
    <source>
        <dbReference type="ARBA" id="ARBA00023002"/>
    </source>
</evidence>
<gene>
    <name evidence="5" type="primary">bluB</name>
    <name evidence="5" type="ORF">GO495_20375</name>
</gene>
<dbReference type="OrthoDB" id="9804207at2"/>
<dbReference type="PANTHER" id="PTHR23026:SF90">
    <property type="entry name" value="IODOTYROSINE DEIODINASE 1"/>
    <property type="match status" value="1"/>
</dbReference>
<feature type="domain" description="Nitroreductase" evidence="4">
    <location>
        <begin position="16"/>
        <end position="182"/>
    </location>
</feature>
<keyword evidence="3 5" id="KW-0560">Oxidoreductase</keyword>
<dbReference type="SUPFAM" id="SSF55469">
    <property type="entry name" value="FMN-dependent nitroreductase-like"/>
    <property type="match status" value="1"/>
</dbReference>
<dbReference type="AlphaFoldDB" id="A0A6N8JDF8"/>
<comment type="caution">
    <text evidence="5">The sequence shown here is derived from an EMBL/GenBank/DDBJ whole genome shotgun (WGS) entry which is preliminary data.</text>
</comment>
<name>A0A6N8JDF8_9BACT</name>
<dbReference type="InterPro" id="IPR029479">
    <property type="entry name" value="Nitroreductase"/>
</dbReference>
<keyword evidence="6" id="KW-1185">Reference proteome</keyword>
<dbReference type="Pfam" id="PF00881">
    <property type="entry name" value="Nitroreductase"/>
    <property type="match status" value="1"/>
</dbReference>
<evidence type="ECO:0000313" key="6">
    <source>
        <dbReference type="Proteomes" id="UP000468388"/>
    </source>
</evidence>
<keyword evidence="2" id="KW-0288">FMN</keyword>
<evidence type="ECO:0000256" key="1">
    <source>
        <dbReference type="ARBA" id="ARBA00022630"/>
    </source>
</evidence>
<dbReference type="InterPro" id="IPR000415">
    <property type="entry name" value="Nitroreductase-like"/>
</dbReference>
<dbReference type="GO" id="GO:0102919">
    <property type="term" value="F:5,6-dimethylbenzimidazole synthase activity"/>
    <property type="evidence" value="ECO:0007669"/>
    <property type="project" value="UniProtKB-EC"/>
</dbReference>
<dbReference type="EMBL" id="WRXO01000006">
    <property type="protein sequence ID" value="MVT42964.1"/>
    <property type="molecule type" value="Genomic_DNA"/>
</dbReference>
<organism evidence="5 6">
    <name type="scientific">Chitinophaga oryziterrae</name>
    <dbReference type="NCBI Taxonomy" id="1031224"/>
    <lineage>
        <taxon>Bacteria</taxon>
        <taxon>Pseudomonadati</taxon>
        <taxon>Bacteroidota</taxon>
        <taxon>Chitinophagia</taxon>
        <taxon>Chitinophagales</taxon>
        <taxon>Chitinophagaceae</taxon>
        <taxon>Chitinophaga</taxon>
    </lineage>
</organism>
<reference evidence="5 6" key="1">
    <citation type="submission" date="2019-12" db="EMBL/GenBank/DDBJ databases">
        <title>The draft genomic sequence of strain Chitinophaga oryziterrae JCM 16595.</title>
        <authorList>
            <person name="Zhang X."/>
        </authorList>
    </citation>
    <scope>NUCLEOTIDE SEQUENCE [LARGE SCALE GENOMIC DNA]</scope>
    <source>
        <strain evidence="5 6">JCM 16595</strain>
    </source>
</reference>
<dbReference type="InterPro" id="IPR012825">
    <property type="entry name" value="BluB"/>
</dbReference>
<evidence type="ECO:0000313" key="5">
    <source>
        <dbReference type="EMBL" id="MVT42964.1"/>
    </source>
</evidence>
<evidence type="ECO:0000259" key="4">
    <source>
        <dbReference type="Pfam" id="PF00881"/>
    </source>
</evidence>
<dbReference type="NCBIfam" id="TIGR02476">
    <property type="entry name" value="BluB"/>
    <property type="match status" value="1"/>
</dbReference>
<protein>
    <submittedName>
        <fullName evidence="5">5,6-dimethylbenzimidazole synthase</fullName>
        <ecNumber evidence="5">1.13.11.79</ecNumber>
    </submittedName>
</protein>
<keyword evidence="1" id="KW-0285">Flavoprotein</keyword>
<evidence type="ECO:0000256" key="2">
    <source>
        <dbReference type="ARBA" id="ARBA00022643"/>
    </source>
</evidence>
<dbReference type="PANTHER" id="PTHR23026">
    <property type="entry name" value="NADPH NITROREDUCTASE"/>
    <property type="match status" value="1"/>
</dbReference>
<accession>A0A6N8JDF8</accession>
<sequence>MRKFTDAEAGLLEELILNRRDVRGNRFIAAPVEDDIISKLISVALNAPSVGFSQPWEFVIIKDATIKAKIKETFCEENEKAAGVFKDEKQQEYIRLKLEGIIEAPVNIAVFYKPAVGPVLGQTSMGEVGLYSVICAVQNMWLMARALNIGIGWVSILDPEKVKSILKAPPANKLVAYLCVGHVDQFSDKPELEILEWEKRKQKDAVLFFDSY</sequence>
<dbReference type="RefSeq" id="WP_157301575.1">
    <property type="nucleotide sequence ID" value="NZ_BAAAZB010000004.1"/>
</dbReference>
<dbReference type="Gene3D" id="3.40.109.10">
    <property type="entry name" value="NADH Oxidase"/>
    <property type="match status" value="1"/>
</dbReference>
<dbReference type="InterPro" id="IPR050627">
    <property type="entry name" value="Nitroreductase/BluB"/>
</dbReference>
<proteinExistence type="predicted"/>
<dbReference type="EC" id="1.13.11.79" evidence="5"/>